<evidence type="ECO:0000256" key="1">
    <source>
        <dbReference type="SAM" id="MobiDB-lite"/>
    </source>
</evidence>
<reference evidence="3" key="1">
    <citation type="submission" date="2018-12" db="EMBL/GenBank/DDBJ databases">
        <authorList>
            <person name="Will S."/>
            <person name="Neumann-Schaal M."/>
            <person name="Henke P."/>
        </authorList>
    </citation>
    <scope>NUCLEOTIDE SEQUENCE</scope>
    <source>
        <strain evidence="3">PCC 7102</strain>
    </source>
</reference>
<proteinExistence type="predicted"/>
<evidence type="ECO:0000313" key="3">
    <source>
        <dbReference type="EMBL" id="RUT02805.1"/>
    </source>
</evidence>
<dbReference type="InterPro" id="IPR003115">
    <property type="entry name" value="ParB_N"/>
</dbReference>
<feature type="domain" description="ParB-like N-terminal" evidence="2">
    <location>
        <begin position="5"/>
        <end position="102"/>
    </location>
</feature>
<organism evidence="3 4">
    <name type="scientific">Dulcicalothrix desertica PCC 7102</name>
    <dbReference type="NCBI Taxonomy" id="232991"/>
    <lineage>
        <taxon>Bacteria</taxon>
        <taxon>Bacillati</taxon>
        <taxon>Cyanobacteriota</taxon>
        <taxon>Cyanophyceae</taxon>
        <taxon>Nostocales</taxon>
        <taxon>Calotrichaceae</taxon>
        <taxon>Dulcicalothrix</taxon>
    </lineage>
</organism>
<dbReference type="OrthoDB" id="427080at2"/>
<evidence type="ECO:0000259" key="2">
    <source>
        <dbReference type="SMART" id="SM00470"/>
    </source>
</evidence>
<dbReference type="Pfam" id="PF02195">
    <property type="entry name" value="ParB_N"/>
    <property type="match status" value="1"/>
</dbReference>
<accession>A0A3S1AK82</accession>
<dbReference type="Proteomes" id="UP000271624">
    <property type="component" value="Unassembled WGS sequence"/>
</dbReference>
<dbReference type="SUPFAM" id="SSF110849">
    <property type="entry name" value="ParB/Sulfiredoxin"/>
    <property type="match status" value="1"/>
</dbReference>
<reference evidence="3" key="2">
    <citation type="journal article" date="2019" name="Genome Biol. Evol.">
        <title>Day and night: Metabolic profiles and evolutionary relationships of six axenic non-marine cyanobacteria.</title>
        <authorList>
            <person name="Will S.E."/>
            <person name="Henke P."/>
            <person name="Boedeker C."/>
            <person name="Huang S."/>
            <person name="Brinkmann H."/>
            <person name="Rohde M."/>
            <person name="Jarek M."/>
            <person name="Friedl T."/>
            <person name="Seufert S."/>
            <person name="Schumacher M."/>
            <person name="Overmann J."/>
            <person name="Neumann-Schaal M."/>
            <person name="Petersen J."/>
        </authorList>
    </citation>
    <scope>NUCLEOTIDE SEQUENCE [LARGE SCALE GENOMIC DNA]</scope>
    <source>
        <strain evidence="3">PCC 7102</strain>
    </source>
</reference>
<feature type="region of interest" description="Disordered" evidence="1">
    <location>
        <begin position="111"/>
        <end position="131"/>
    </location>
</feature>
<sequence length="258" mass="29249">MIDFYLVDVKSISSDVPRSNFSESNLEKLADSILASGGIIKPLVLKETGVEEFSVIDGHLEYYAAVKAREKNPRQGEMVNAFVISPKVEDLVIEQTALLKNTELNTTQNYEQEVKASTSKTKSQTLPSNQLSSLEKQMSDLRIELVQEIQRLYSAVNQPKKFTQADNLTPLEAFNKLNVRDLIARLKTVNYPEKRAIEVAEKIEKERSNQAFTSLADIVERIKLKVGKSKKETKAISEKKMLQIVDTWSEISFNKEQH</sequence>
<dbReference type="SMART" id="SM00470">
    <property type="entry name" value="ParB"/>
    <property type="match status" value="1"/>
</dbReference>
<dbReference type="Gene3D" id="3.90.1530.10">
    <property type="entry name" value="Conserved hypothetical protein from pyrococcus furiosus pfu- 392566-001, ParB domain"/>
    <property type="match status" value="1"/>
</dbReference>
<name>A0A3S1AK82_9CYAN</name>
<dbReference type="InterPro" id="IPR036086">
    <property type="entry name" value="ParB/Sulfiredoxin_sf"/>
</dbReference>
<dbReference type="RefSeq" id="WP_127083987.1">
    <property type="nucleotide sequence ID" value="NZ_RSCL01000015.1"/>
</dbReference>
<comment type="caution">
    <text evidence="3">The sequence shown here is derived from an EMBL/GenBank/DDBJ whole genome shotgun (WGS) entry which is preliminary data.</text>
</comment>
<dbReference type="EMBL" id="RSCL01000015">
    <property type="protein sequence ID" value="RUT02805.1"/>
    <property type="molecule type" value="Genomic_DNA"/>
</dbReference>
<keyword evidence="4" id="KW-1185">Reference proteome</keyword>
<evidence type="ECO:0000313" key="4">
    <source>
        <dbReference type="Proteomes" id="UP000271624"/>
    </source>
</evidence>
<protein>
    <recommendedName>
        <fullName evidence="2">ParB-like N-terminal domain-containing protein</fullName>
    </recommendedName>
</protein>
<dbReference type="AlphaFoldDB" id="A0A3S1AK82"/>
<gene>
    <name evidence="3" type="ORF">DSM106972_057250</name>
</gene>